<evidence type="ECO:0000313" key="1">
    <source>
        <dbReference type="EMBL" id="KEY74480.1"/>
    </source>
</evidence>
<keyword evidence="2" id="KW-1185">Reference proteome</keyword>
<reference evidence="1 2" key="1">
    <citation type="journal article" date="2014" name="BMC Genomics">
        <title>Comparative genome sequencing reveals chemotype-specific gene clusters in the toxigenic black mold Stachybotrys.</title>
        <authorList>
            <person name="Semeiks J."/>
            <person name="Borek D."/>
            <person name="Otwinowski Z."/>
            <person name="Grishin N.V."/>
        </authorList>
    </citation>
    <scope>NUCLEOTIDE SEQUENCE [LARGE SCALE GENOMIC DNA]</scope>
    <source>
        <strain evidence="2">CBS 109288 / IBT 7711</strain>
    </source>
</reference>
<dbReference type="HOGENOM" id="CLU_1856607_0_0_1"/>
<organism evidence="1 2">
    <name type="scientific">Stachybotrys chartarum (strain CBS 109288 / IBT 7711)</name>
    <name type="common">Toxic black mold</name>
    <name type="synonym">Stilbospora chartarum</name>
    <dbReference type="NCBI Taxonomy" id="1280523"/>
    <lineage>
        <taxon>Eukaryota</taxon>
        <taxon>Fungi</taxon>
        <taxon>Dikarya</taxon>
        <taxon>Ascomycota</taxon>
        <taxon>Pezizomycotina</taxon>
        <taxon>Sordariomycetes</taxon>
        <taxon>Hypocreomycetidae</taxon>
        <taxon>Hypocreales</taxon>
        <taxon>Stachybotryaceae</taxon>
        <taxon>Stachybotrys</taxon>
    </lineage>
</organism>
<dbReference type="AlphaFoldDB" id="A0A084BAA1"/>
<gene>
    <name evidence="1" type="ORF">S7711_10855</name>
</gene>
<name>A0A084BAA1_STACB</name>
<accession>A0A084BAA1</accession>
<dbReference type="Proteomes" id="UP000028045">
    <property type="component" value="Unassembled WGS sequence"/>
</dbReference>
<dbReference type="EMBL" id="KL647570">
    <property type="protein sequence ID" value="KEY74480.1"/>
    <property type="molecule type" value="Genomic_DNA"/>
</dbReference>
<evidence type="ECO:0000313" key="2">
    <source>
        <dbReference type="Proteomes" id="UP000028045"/>
    </source>
</evidence>
<protein>
    <submittedName>
        <fullName evidence="1">Uncharacterized protein</fullName>
    </submittedName>
</protein>
<proteinExistence type="predicted"/>
<sequence>MTHNFKSFLSNRVNIIPDETPVETDIHPPFLLWGFTIYRTYDGGCDLEWTMLLETIRLHQAAHTILSLFHLDPRSEPKLLGMDMDQLRAVYDDPDAPGGGKGMHADGEGCRGFFLMADAEVLEGVADGSFAFKIVEVD</sequence>